<protein>
    <submittedName>
        <fullName evidence="5">AraC family transcriptional regulator</fullName>
    </submittedName>
</protein>
<keyword evidence="3" id="KW-0804">Transcription</keyword>
<dbReference type="SMART" id="SM00342">
    <property type="entry name" value="HTH_ARAC"/>
    <property type="match status" value="1"/>
</dbReference>
<evidence type="ECO:0000256" key="2">
    <source>
        <dbReference type="ARBA" id="ARBA00023125"/>
    </source>
</evidence>
<evidence type="ECO:0000256" key="1">
    <source>
        <dbReference type="ARBA" id="ARBA00023015"/>
    </source>
</evidence>
<dbReference type="InterPro" id="IPR020449">
    <property type="entry name" value="Tscrpt_reg_AraC-type_HTH"/>
</dbReference>
<dbReference type="Proteomes" id="UP000823910">
    <property type="component" value="Unassembled WGS sequence"/>
</dbReference>
<sequence length="199" mass="22702">MGTKACLFVVISIAGNCSKIFLKKSFRPLPVQIEPDFSQQVSAWFNCAFDALENDSRGVEFIVRENLSRICFCLYEKFESRLNVQAALSDQDTIRIQKMLNFLHRNFADNLSLKEIAGAADVSERECLRCFKKMLQISPVQYLLKYRVMQGAEMLLANPASSISEVAAYCGFESPSNFAKMFKRFYSCTPREYRHIGAI</sequence>
<evidence type="ECO:0000259" key="4">
    <source>
        <dbReference type="PROSITE" id="PS01124"/>
    </source>
</evidence>
<organism evidence="5 6">
    <name type="scientific">Candidatus Enterocloster excrementipullorum</name>
    <dbReference type="NCBI Taxonomy" id="2838559"/>
    <lineage>
        <taxon>Bacteria</taxon>
        <taxon>Bacillati</taxon>
        <taxon>Bacillota</taxon>
        <taxon>Clostridia</taxon>
        <taxon>Lachnospirales</taxon>
        <taxon>Lachnospiraceae</taxon>
        <taxon>Enterocloster</taxon>
    </lineage>
</organism>
<keyword evidence="1" id="KW-0805">Transcription regulation</keyword>
<evidence type="ECO:0000256" key="3">
    <source>
        <dbReference type="ARBA" id="ARBA00023163"/>
    </source>
</evidence>
<name>A0A9D2N270_9FIRM</name>
<feature type="domain" description="HTH araC/xylS-type" evidence="4">
    <location>
        <begin position="97"/>
        <end position="196"/>
    </location>
</feature>
<dbReference type="PROSITE" id="PS01124">
    <property type="entry name" value="HTH_ARAC_FAMILY_2"/>
    <property type="match status" value="1"/>
</dbReference>
<dbReference type="EMBL" id="DWWT01000058">
    <property type="protein sequence ID" value="HJC06703.1"/>
    <property type="molecule type" value="Genomic_DNA"/>
</dbReference>
<gene>
    <name evidence="5" type="ORF">H9704_11220</name>
</gene>
<dbReference type="AlphaFoldDB" id="A0A9D2N270"/>
<dbReference type="InterPro" id="IPR018062">
    <property type="entry name" value="HTH_AraC-typ_CS"/>
</dbReference>
<accession>A0A9D2N270</accession>
<dbReference type="PROSITE" id="PS00041">
    <property type="entry name" value="HTH_ARAC_FAMILY_1"/>
    <property type="match status" value="1"/>
</dbReference>
<dbReference type="InterPro" id="IPR009057">
    <property type="entry name" value="Homeodomain-like_sf"/>
</dbReference>
<comment type="caution">
    <text evidence="5">The sequence shown here is derived from an EMBL/GenBank/DDBJ whole genome shotgun (WGS) entry which is preliminary data.</text>
</comment>
<dbReference type="PRINTS" id="PR00032">
    <property type="entry name" value="HTHARAC"/>
</dbReference>
<dbReference type="PANTHER" id="PTHR43280">
    <property type="entry name" value="ARAC-FAMILY TRANSCRIPTIONAL REGULATOR"/>
    <property type="match status" value="1"/>
</dbReference>
<dbReference type="PANTHER" id="PTHR43280:SF28">
    <property type="entry name" value="HTH-TYPE TRANSCRIPTIONAL ACTIVATOR RHAS"/>
    <property type="match status" value="1"/>
</dbReference>
<dbReference type="Gene3D" id="1.10.10.60">
    <property type="entry name" value="Homeodomain-like"/>
    <property type="match status" value="2"/>
</dbReference>
<dbReference type="InterPro" id="IPR018060">
    <property type="entry name" value="HTH_AraC"/>
</dbReference>
<evidence type="ECO:0000313" key="6">
    <source>
        <dbReference type="Proteomes" id="UP000823910"/>
    </source>
</evidence>
<proteinExistence type="predicted"/>
<dbReference type="GO" id="GO:0043565">
    <property type="term" value="F:sequence-specific DNA binding"/>
    <property type="evidence" value="ECO:0007669"/>
    <property type="project" value="InterPro"/>
</dbReference>
<evidence type="ECO:0000313" key="5">
    <source>
        <dbReference type="EMBL" id="HJC06703.1"/>
    </source>
</evidence>
<keyword evidence="2" id="KW-0238">DNA-binding</keyword>
<dbReference type="Pfam" id="PF12833">
    <property type="entry name" value="HTH_18"/>
    <property type="match status" value="1"/>
</dbReference>
<dbReference type="GO" id="GO:0003700">
    <property type="term" value="F:DNA-binding transcription factor activity"/>
    <property type="evidence" value="ECO:0007669"/>
    <property type="project" value="InterPro"/>
</dbReference>
<dbReference type="SUPFAM" id="SSF46689">
    <property type="entry name" value="Homeodomain-like"/>
    <property type="match status" value="2"/>
</dbReference>
<reference evidence="5" key="1">
    <citation type="journal article" date="2021" name="PeerJ">
        <title>Extensive microbial diversity within the chicken gut microbiome revealed by metagenomics and culture.</title>
        <authorList>
            <person name="Gilroy R."/>
            <person name="Ravi A."/>
            <person name="Getino M."/>
            <person name="Pursley I."/>
            <person name="Horton D.L."/>
            <person name="Alikhan N.F."/>
            <person name="Baker D."/>
            <person name="Gharbi K."/>
            <person name="Hall N."/>
            <person name="Watson M."/>
            <person name="Adriaenssens E.M."/>
            <person name="Foster-Nyarko E."/>
            <person name="Jarju S."/>
            <person name="Secka A."/>
            <person name="Antonio M."/>
            <person name="Oren A."/>
            <person name="Chaudhuri R.R."/>
            <person name="La Ragione R."/>
            <person name="Hildebrand F."/>
            <person name="Pallen M.J."/>
        </authorList>
    </citation>
    <scope>NUCLEOTIDE SEQUENCE</scope>
    <source>
        <strain evidence="5">CHK180-15479</strain>
    </source>
</reference>
<reference evidence="5" key="2">
    <citation type="submission" date="2021-04" db="EMBL/GenBank/DDBJ databases">
        <authorList>
            <person name="Gilroy R."/>
        </authorList>
    </citation>
    <scope>NUCLEOTIDE SEQUENCE</scope>
    <source>
        <strain evidence="5">CHK180-15479</strain>
    </source>
</reference>